<organism evidence="4 5">
    <name type="scientific">Talaromyces proteolyticus</name>
    <dbReference type="NCBI Taxonomy" id="1131652"/>
    <lineage>
        <taxon>Eukaryota</taxon>
        <taxon>Fungi</taxon>
        <taxon>Dikarya</taxon>
        <taxon>Ascomycota</taxon>
        <taxon>Pezizomycotina</taxon>
        <taxon>Eurotiomycetes</taxon>
        <taxon>Eurotiomycetidae</taxon>
        <taxon>Eurotiales</taxon>
        <taxon>Trichocomaceae</taxon>
        <taxon>Talaromyces</taxon>
        <taxon>Talaromyces sect. Bacilispori</taxon>
    </lineage>
</organism>
<gene>
    <name evidence="4" type="ORF">BGW36DRAFT_389646</name>
</gene>
<dbReference type="InterPro" id="IPR003591">
    <property type="entry name" value="Leu-rich_rpt_typical-subtyp"/>
</dbReference>
<keyword evidence="1" id="KW-0433">Leucine-rich repeat</keyword>
<dbReference type="InterPro" id="IPR032675">
    <property type="entry name" value="LRR_dom_sf"/>
</dbReference>
<dbReference type="AlphaFoldDB" id="A0AAD4KJY7"/>
<name>A0AAD4KJY7_9EURO</name>
<sequence>MDLNRSSGIPRPVSRIPLPTSTRTRSIIRPSPSRERLQADSGVDIHRLRRPSQEALRRKSSAQYIGRRESVPALESFTESSESPVDSDGGLTDDHNERQTPSRPSLSDRTVETLSRIPPSPSPRSRRSSFFPPDNIMGPPLRSASSMNDCSRSPSRSSQHNGSDDVVVPQPTFARRASSRHSLMASKSRDTMSQRISDKAGDKLSVPNKSLPRQSFGLEKRRSIVGLASSKHAETLPLRSATVNEEKGLVTKIKSRPSLSSAFVKPMPNEVSHSPISVKKTRKPSSNLSSNVTSPSSTVSKASSLSSDPATIDPGMEVRKASKSSNALRESIAKAKAARKASRQSNVNSGTIDGWDGVDTQDPFNQLPKGSNDLLLQKRVEAARTSGSLNIAALGLSGIPDEVMTMYDYDPNSGSEWYESVDLVKFIAADNELVKLPEEAFPDIDPQDFDMDDDSKGNQFGGLEVLDLHGNVLQSLPIGMRRLQRLTSLNLSSNQLKMEDIEMIAEIKQLADLKLANNKLDGPLPAIMGQLENLEVLDLHENHITILPDSLSGLKSLKKLNVADNDLATLPFEYLKNLPIIELNAARNKLQGALIRSTLNGFESLQLLNVAYNSLESLSNSPSFDFPNLQVLLVDANRLKSLPTLSVCRSLLRISAEGNRISVLPDGFLELESLKHVDLTANDLSKLDERVGLMHNLISFRIANNPLRERKFLTMDTEDLKNDLRTRCAPSLLNGHAKSPETGNEHGEYGYAEDDEEGSVATEFTLAPESPSHLNRWRVKSGGILDRSATEMTDLDVAELRPLLSSHDIKCLYIQRNKLQAFPCPALNLISSTLVDLDLSKNPLQTSDLFSEALNLPQLQSLTLNGCGLTDVEPLFHRCDAPALKFLDISNNRLSGPLPFARQHFQNLITFLAADNQITGLEFEHVRGLQVLDVSNNNIDFLPPRIGLLGGDRSILKRFEVAGNTFRVPRWPIVQKGTEAVLEWLKGKIPADELNDWEIGNGSSEV</sequence>
<dbReference type="SMART" id="SM00369">
    <property type="entry name" value="LRR_TYP"/>
    <property type="match status" value="9"/>
</dbReference>
<proteinExistence type="predicted"/>
<feature type="compositionally biased region" description="Basic and acidic residues" evidence="3">
    <location>
        <begin position="32"/>
        <end position="57"/>
    </location>
</feature>
<evidence type="ECO:0000256" key="3">
    <source>
        <dbReference type="SAM" id="MobiDB-lite"/>
    </source>
</evidence>
<dbReference type="RefSeq" id="XP_046067143.1">
    <property type="nucleotide sequence ID" value="XM_046217378.1"/>
</dbReference>
<reference evidence="4" key="1">
    <citation type="submission" date="2021-12" db="EMBL/GenBank/DDBJ databases">
        <title>Convergent genome expansion in fungi linked to evolution of root-endophyte symbiosis.</title>
        <authorList>
            <consortium name="DOE Joint Genome Institute"/>
            <person name="Ke Y.-H."/>
            <person name="Bonito G."/>
            <person name="Liao H.-L."/>
            <person name="Looney B."/>
            <person name="Rojas-Flechas A."/>
            <person name="Nash J."/>
            <person name="Hameed K."/>
            <person name="Schadt C."/>
            <person name="Martin F."/>
            <person name="Crous P.W."/>
            <person name="Miettinen O."/>
            <person name="Magnuson J.K."/>
            <person name="Labbe J."/>
            <person name="Jacobson D."/>
            <person name="Doktycz M.J."/>
            <person name="Veneault-Fourrey C."/>
            <person name="Kuo A."/>
            <person name="Mondo S."/>
            <person name="Calhoun S."/>
            <person name="Riley R."/>
            <person name="Ohm R."/>
            <person name="LaButti K."/>
            <person name="Andreopoulos B."/>
            <person name="Pangilinan J."/>
            <person name="Nolan M."/>
            <person name="Tritt A."/>
            <person name="Clum A."/>
            <person name="Lipzen A."/>
            <person name="Daum C."/>
            <person name="Barry K."/>
            <person name="Grigoriev I.V."/>
            <person name="Vilgalys R."/>
        </authorList>
    </citation>
    <scope>NUCLEOTIDE SEQUENCE</scope>
    <source>
        <strain evidence="4">PMI_201</strain>
    </source>
</reference>
<feature type="compositionally biased region" description="Basic and acidic residues" evidence="3">
    <location>
        <begin position="187"/>
        <end position="202"/>
    </location>
</feature>
<dbReference type="Pfam" id="PF00560">
    <property type="entry name" value="LRR_1"/>
    <property type="match status" value="2"/>
</dbReference>
<evidence type="ECO:0000313" key="5">
    <source>
        <dbReference type="Proteomes" id="UP001201262"/>
    </source>
</evidence>
<evidence type="ECO:0000256" key="2">
    <source>
        <dbReference type="ARBA" id="ARBA00022737"/>
    </source>
</evidence>
<feature type="compositionally biased region" description="Low complexity" evidence="3">
    <location>
        <begin position="19"/>
        <end position="31"/>
    </location>
</feature>
<dbReference type="Pfam" id="PF13855">
    <property type="entry name" value="LRR_8"/>
    <property type="match status" value="1"/>
</dbReference>
<feature type="region of interest" description="Disordered" evidence="3">
    <location>
        <begin position="1"/>
        <end position="211"/>
    </location>
</feature>
<evidence type="ECO:0000256" key="1">
    <source>
        <dbReference type="ARBA" id="ARBA00022614"/>
    </source>
</evidence>
<keyword evidence="2" id="KW-0677">Repeat</keyword>
<feature type="compositionally biased region" description="Polar residues" evidence="3">
    <location>
        <begin position="143"/>
        <end position="161"/>
    </location>
</feature>
<dbReference type="Gene3D" id="3.80.10.10">
    <property type="entry name" value="Ribonuclease Inhibitor"/>
    <property type="match status" value="3"/>
</dbReference>
<dbReference type="SMART" id="SM00364">
    <property type="entry name" value="LRR_BAC"/>
    <property type="match status" value="8"/>
</dbReference>
<dbReference type="InterPro" id="IPR050216">
    <property type="entry name" value="LRR_domain-containing"/>
</dbReference>
<feature type="compositionally biased region" description="Low complexity" evidence="3">
    <location>
        <begin position="284"/>
        <end position="307"/>
    </location>
</feature>
<dbReference type="EMBL" id="JAJTJA010000013">
    <property type="protein sequence ID" value="KAH8690947.1"/>
    <property type="molecule type" value="Genomic_DNA"/>
</dbReference>
<dbReference type="SUPFAM" id="SSF52058">
    <property type="entry name" value="L domain-like"/>
    <property type="match status" value="2"/>
</dbReference>
<feature type="region of interest" description="Disordered" evidence="3">
    <location>
        <begin position="731"/>
        <end position="754"/>
    </location>
</feature>
<dbReference type="Proteomes" id="UP001201262">
    <property type="component" value="Unassembled WGS sequence"/>
</dbReference>
<dbReference type="PANTHER" id="PTHR48051">
    <property type="match status" value="1"/>
</dbReference>
<keyword evidence="5" id="KW-1185">Reference proteome</keyword>
<dbReference type="PANTHER" id="PTHR48051:SF1">
    <property type="entry name" value="RAS SUPPRESSOR PROTEIN 1"/>
    <property type="match status" value="1"/>
</dbReference>
<protein>
    <submittedName>
        <fullName evidence="4">Leucine-rich repeat protein</fullName>
    </submittedName>
</protein>
<feature type="region of interest" description="Disordered" evidence="3">
    <location>
        <begin position="261"/>
        <end position="359"/>
    </location>
</feature>
<dbReference type="PROSITE" id="PS51450">
    <property type="entry name" value="LRR"/>
    <property type="match status" value="3"/>
</dbReference>
<evidence type="ECO:0000313" key="4">
    <source>
        <dbReference type="EMBL" id="KAH8690947.1"/>
    </source>
</evidence>
<dbReference type="GeneID" id="70247665"/>
<dbReference type="GO" id="GO:0005737">
    <property type="term" value="C:cytoplasm"/>
    <property type="evidence" value="ECO:0007669"/>
    <property type="project" value="TreeGrafter"/>
</dbReference>
<dbReference type="InterPro" id="IPR001611">
    <property type="entry name" value="Leu-rich_rpt"/>
</dbReference>
<accession>A0AAD4KJY7</accession>
<comment type="caution">
    <text evidence="4">The sequence shown here is derived from an EMBL/GenBank/DDBJ whole genome shotgun (WGS) entry which is preliminary data.</text>
</comment>